<feature type="compositionally biased region" description="Acidic residues" evidence="1">
    <location>
        <begin position="1"/>
        <end position="14"/>
    </location>
</feature>
<evidence type="ECO:0000256" key="1">
    <source>
        <dbReference type="SAM" id="MobiDB-lite"/>
    </source>
</evidence>
<organism evidence="3">
    <name type="scientific">uncultured marine group II/III euryarchaeote KM3_160_F12</name>
    <dbReference type="NCBI Taxonomy" id="1457912"/>
    <lineage>
        <taxon>Archaea</taxon>
        <taxon>Methanobacteriati</taxon>
        <taxon>Methanobacteriota</taxon>
        <taxon>environmental samples</taxon>
    </lineage>
</organism>
<dbReference type="EMBL" id="KF900668">
    <property type="protein sequence ID" value="AIF03068.1"/>
    <property type="molecule type" value="Genomic_DNA"/>
</dbReference>
<evidence type="ECO:0000256" key="2">
    <source>
        <dbReference type="SAM" id="Phobius"/>
    </source>
</evidence>
<keyword evidence="2" id="KW-1133">Transmembrane helix</keyword>
<dbReference type="GO" id="GO:0030246">
    <property type="term" value="F:carbohydrate binding"/>
    <property type="evidence" value="ECO:0007669"/>
    <property type="project" value="InterPro"/>
</dbReference>
<accession>A0A075GMU5</accession>
<evidence type="ECO:0008006" key="4">
    <source>
        <dbReference type="Google" id="ProtNLM"/>
    </source>
</evidence>
<evidence type="ECO:0000313" key="3">
    <source>
        <dbReference type="EMBL" id="AIF03068.1"/>
    </source>
</evidence>
<name>A0A075GMU5_9EURY</name>
<dbReference type="SUPFAM" id="SSF49452">
    <property type="entry name" value="Starch-binding domain-like"/>
    <property type="match status" value="1"/>
</dbReference>
<feature type="transmembrane region" description="Helical" evidence="2">
    <location>
        <begin position="52"/>
        <end position="75"/>
    </location>
</feature>
<keyword evidence="2" id="KW-0472">Membrane</keyword>
<keyword evidence="2" id="KW-0812">Transmembrane</keyword>
<dbReference type="AlphaFoldDB" id="A0A075GMU5"/>
<feature type="transmembrane region" description="Helical" evidence="2">
    <location>
        <begin position="231"/>
        <end position="254"/>
    </location>
</feature>
<sequence length="299" mass="32167">MEGDEEPVELEDQSAQETSEPILTGLPEVEDSVFSSSGARIMLPSDRRQHPMVFWLCALLLVTAMLGFINGLDYIDGDSGLINHRRFINMDTRGAAPGSAILLGTVVYEDGSAAPNHIVQVTVKRDDGTIIEKGNTTDENGNYRIEGLDPGVQVLMIANASRGTAQLVQHLVLLNPPPKMTFEPIGFTTIRLTFPSDATFEQESEDGSFINYVPYEAANEKELYDSSAAGLYVMIGVGFSGIALIGIVATVLGYRDGGRGMLRMAAVFVFLSQGPYGSACCLGALAFGLTFALPKVHHD</sequence>
<proteinExistence type="predicted"/>
<reference evidence="3" key="1">
    <citation type="journal article" date="2014" name="Genome Biol. Evol.">
        <title>Pangenome evidence for extensive interdomain horizontal transfer affecting lineage core and shell genes in uncultured planktonic thaumarchaeota and euryarchaeota.</title>
        <authorList>
            <person name="Deschamps P."/>
            <person name="Zivanovic Y."/>
            <person name="Moreira D."/>
            <person name="Rodriguez-Valera F."/>
            <person name="Lopez-Garcia P."/>
        </authorList>
    </citation>
    <scope>NUCLEOTIDE SEQUENCE</scope>
</reference>
<feature type="transmembrane region" description="Helical" evidence="2">
    <location>
        <begin position="274"/>
        <end position="293"/>
    </location>
</feature>
<feature type="region of interest" description="Disordered" evidence="1">
    <location>
        <begin position="1"/>
        <end position="22"/>
    </location>
</feature>
<dbReference type="InterPro" id="IPR013784">
    <property type="entry name" value="Carb-bd-like_fold"/>
</dbReference>
<protein>
    <recommendedName>
        <fullName evidence="4">Carboxypeptidase regulatory-like domain-containing protein</fullName>
    </recommendedName>
</protein>